<dbReference type="EC" id="2.1.3.15" evidence="1"/>
<evidence type="ECO:0000256" key="1">
    <source>
        <dbReference type="ARBA" id="ARBA00011883"/>
    </source>
</evidence>
<dbReference type="GO" id="GO:0003989">
    <property type="term" value="F:acetyl-CoA carboxylase activity"/>
    <property type="evidence" value="ECO:0007669"/>
    <property type="project" value="InterPro"/>
</dbReference>
<keyword evidence="3" id="KW-0547">Nucleotide-binding</keyword>
<comment type="caution">
    <text evidence="10">The sequence shown here is derived from an EMBL/GenBank/DDBJ whole genome shotgun (WGS) entry which is preliminary data.</text>
</comment>
<dbReference type="SUPFAM" id="SSF52096">
    <property type="entry name" value="ClpP/crotonase"/>
    <property type="match status" value="1"/>
</dbReference>
<dbReference type="AlphaFoldDB" id="A0A498KLI0"/>
<evidence type="ECO:0000256" key="6">
    <source>
        <dbReference type="ARBA" id="ARBA00023098"/>
    </source>
</evidence>
<dbReference type="Pfam" id="PF03255">
    <property type="entry name" value="ACCA"/>
    <property type="match status" value="2"/>
</dbReference>
<evidence type="ECO:0000256" key="4">
    <source>
        <dbReference type="ARBA" id="ARBA00022832"/>
    </source>
</evidence>
<protein>
    <recommendedName>
        <fullName evidence="1">acetyl-CoA carboxytransferase</fullName>
        <ecNumber evidence="1">2.1.3.15</ecNumber>
    </recommendedName>
</protein>
<proteinExistence type="predicted"/>
<evidence type="ECO:0000256" key="2">
    <source>
        <dbReference type="ARBA" id="ARBA00022516"/>
    </source>
</evidence>
<dbReference type="InterPro" id="IPR011763">
    <property type="entry name" value="COA_CT_C"/>
</dbReference>
<keyword evidence="6" id="KW-0443">Lipid metabolism</keyword>
<dbReference type="GO" id="GO:0005524">
    <property type="term" value="F:ATP binding"/>
    <property type="evidence" value="ECO:0007669"/>
    <property type="project" value="UniProtKB-KW"/>
</dbReference>
<dbReference type="UniPathway" id="UPA00655">
    <property type="reaction ID" value="UER00711"/>
</dbReference>
<evidence type="ECO:0000256" key="5">
    <source>
        <dbReference type="ARBA" id="ARBA00022840"/>
    </source>
</evidence>
<dbReference type="GO" id="GO:0016743">
    <property type="term" value="F:carboxyl- or carbamoyltransferase activity"/>
    <property type="evidence" value="ECO:0007669"/>
    <property type="project" value="InterPro"/>
</dbReference>
<dbReference type="Gene3D" id="3.90.226.10">
    <property type="entry name" value="2-enoyl-CoA Hydratase, Chain A, domain 1"/>
    <property type="match status" value="2"/>
</dbReference>
<dbReference type="PANTHER" id="PTHR42853">
    <property type="entry name" value="ACETYL-COENZYME A CARBOXYLASE CARBOXYL TRANSFERASE SUBUNIT ALPHA"/>
    <property type="match status" value="1"/>
</dbReference>
<evidence type="ECO:0000313" key="10">
    <source>
        <dbReference type="EMBL" id="RXI08031.1"/>
    </source>
</evidence>
<comment type="catalytic activity">
    <reaction evidence="8">
        <text>N(6)-carboxybiotinyl-L-lysyl-[protein] + acetyl-CoA = N(6)-biotinyl-L-lysyl-[protein] + malonyl-CoA</text>
        <dbReference type="Rhea" id="RHEA:54728"/>
        <dbReference type="Rhea" id="RHEA-COMP:10505"/>
        <dbReference type="Rhea" id="RHEA-COMP:10506"/>
        <dbReference type="ChEBI" id="CHEBI:57288"/>
        <dbReference type="ChEBI" id="CHEBI:57384"/>
        <dbReference type="ChEBI" id="CHEBI:83144"/>
        <dbReference type="ChEBI" id="CHEBI:83145"/>
        <dbReference type="EC" id="2.1.3.15"/>
    </reaction>
</comment>
<reference evidence="10 11" key="1">
    <citation type="submission" date="2018-10" db="EMBL/GenBank/DDBJ databases">
        <title>A high-quality apple genome assembly.</title>
        <authorList>
            <person name="Hu J."/>
        </authorList>
    </citation>
    <scope>NUCLEOTIDE SEQUENCE [LARGE SCALE GENOMIC DNA]</scope>
    <source>
        <strain evidence="11">cv. HFTH1</strain>
        <tissue evidence="10">Young leaf</tissue>
    </source>
</reference>
<keyword evidence="2" id="KW-0444">Lipid biosynthesis</keyword>
<evidence type="ECO:0000256" key="7">
    <source>
        <dbReference type="ARBA" id="ARBA00023160"/>
    </source>
</evidence>
<keyword evidence="5" id="KW-0067">ATP-binding</keyword>
<dbReference type="PRINTS" id="PR01069">
    <property type="entry name" value="ACCCTRFRASEA"/>
</dbReference>
<organism evidence="10 11">
    <name type="scientific">Malus domestica</name>
    <name type="common">Apple</name>
    <name type="synonym">Pyrus malus</name>
    <dbReference type="NCBI Taxonomy" id="3750"/>
    <lineage>
        <taxon>Eukaryota</taxon>
        <taxon>Viridiplantae</taxon>
        <taxon>Streptophyta</taxon>
        <taxon>Embryophyta</taxon>
        <taxon>Tracheophyta</taxon>
        <taxon>Spermatophyta</taxon>
        <taxon>Magnoliopsida</taxon>
        <taxon>eudicotyledons</taxon>
        <taxon>Gunneridae</taxon>
        <taxon>Pentapetalae</taxon>
        <taxon>rosids</taxon>
        <taxon>fabids</taxon>
        <taxon>Rosales</taxon>
        <taxon>Rosaceae</taxon>
        <taxon>Amygdaloideae</taxon>
        <taxon>Maleae</taxon>
        <taxon>Malus</taxon>
    </lineage>
</organism>
<gene>
    <name evidence="10" type="ORF">DVH24_014597</name>
</gene>
<name>A0A498KLI0_MALDO</name>
<evidence type="ECO:0000259" key="9">
    <source>
        <dbReference type="PROSITE" id="PS50989"/>
    </source>
</evidence>
<accession>A0A498KLI0</accession>
<keyword evidence="7" id="KW-0275">Fatty acid biosynthesis</keyword>
<dbReference type="PANTHER" id="PTHR42853:SF1">
    <property type="entry name" value="ACETYL-COA CARBOXYTRANSFERASE"/>
    <property type="match status" value="1"/>
</dbReference>
<evidence type="ECO:0000256" key="8">
    <source>
        <dbReference type="ARBA" id="ARBA00049152"/>
    </source>
</evidence>
<evidence type="ECO:0000256" key="3">
    <source>
        <dbReference type="ARBA" id="ARBA00022741"/>
    </source>
</evidence>
<feature type="domain" description="CoA carboxyltransferase C-terminal" evidence="9">
    <location>
        <begin position="113"/>
        <end position="341"/>
    </location>
</feature>
<sequence length="535" mass="60897">MTTLSLIAGNCGRRSRGEDRGLELFHPFSRKDLFASELLRSSFTRANGIRSKDLEGHRIRNQRKFRVSAKIKKGKNCDYLWPHNIDPNISSGHLSYLFHFKPLTEKPKQVTLPFEKPLVDLNKKFTEIRRMADETSRDFSDQIATLENKYQQWVELHGYRACYDDPAIVTGLGSMDGQSMFIGHQKGRNTKENIACNFAMPTPHDYRKVLRMMKYADHHRFPIVTFVDTPGAFADLKSEELGQVSGLGGVLAIACSNKLFMLENSAFYIASPEACAAILWKSSQIAPKVAEKLRIMTQKHYRLKIADGIIPLLQEPLGGAHADPAWTSQQIKTTITQAIKELEKINTEELLQHRRLKFRLIRGYQEGIPMELKRKHNIKPSEVNMPKAADLEAEIENLKKKILEAKGPSDPVTIQTIEKLKQDVDKEMANAFISMGLLIEVEERKQKLKVEINQRIPTELKEKMELLKNAREKTSKGEATDKDLMEEKNVVTAPPELKEKIVKANAEIYEEIERVVNEAGISGRIEELRADIAKV</sequence>
<dbReference type="STRING" id="3750.A0A498KLI0"/>
<dbReference type="PROSITE" id="PS50989">
    <property type="entry name" value="COA_CT_CTER"/>
    <property type="match status" value="1"/>
</dbReference>
<dbReference type="Proteomes" id="UP000290289">
    <property type="component" value="Chromosome 1"/>
</dbReference>
<dbReference type="GO" id="GO:0006633">
    <property type="term" value="P:fatty acid biosynthetic process"/>
    <property type="evidence" value="ECO:0007669"/>
    <property type="project" value="UniProtKB-KW"/>
</dbReference>
<dbReference type="GO" id="GO:0009317">
    <property type="term" value="C:acetyl-CoA carboxylase complex"/>
    <property type="evidence" value="ECO:0007669"/>
    <property type="project" value="InterPro"/>
</dbReference>
<dbReference type="GO" id="GO:2001295">
    <property type="term" value="P:malonyl-CoA biosynthetic process"/>
    <property type="evidence" value="ECO:0007669"/>
    <property type="project" value="UniProtKB-UniPathway"/>
</dbReference>
<dbReference type="InterPro" id="IPR029045">
    <property type="entry name" value="ClpP/crotonase-like_dom_sf"/>
</dbReference>
<dbReference type="InterPro" id="IPR001095">
    <property type="entry name" value="Acetyl_CoA_COase_a_su"/>
</dbReference>
<keyword evidence="4" id="KW-0276">Fatty acid metabolism</keyword>
<dbReference type="EMBL" id="RDQH01000327">
    <property type="protein sequence ID" value="RXI08031.1"/>
    <property type="molecule type" value="Genomic_DNA"/>
</dbReference>
<keyword evidence="11" id="KW-1185">Reference proteome</keyword>
<evidence type="ECO:0000313" key="11">
    <source>
        <dbReference type="Proteomes" id="UP000290289"/>
    </source>
</evidence>